<dbReference type="Proteomes" id="UP000198211">
    <property type="component" value="Unassembled WGS sequence"/>
</dbReference>
<evidence type="ECO:0000256" key="1">
    <source>
        <dbReference type="SAM" id="MobiDB-lite"/>
    </source>
</evidence>
<keyword evidence="2" id="KW-0548">Nucleotidyltransferase</keyword>
<keyword evidence="2" id="KW-0695">RNA-directed DNA polymerase</keyword>
<feature type="region of interest" description="Disordered" evidence="1">
    <location>
        <begin position="43"/>
        <end position="66"/>
    </location>
</feature>
<accession>A0A225X4I2</accession>
<gene>
    <name evidence="2" type="ORF">PHMEG_000843</name>
</gene>
<dbReference type="AlphaFoldDB" id="A0A225X4I2"/>
<proteinExistence type="predicted"/>
<dbReference type="GO" id="GO:0003964">
    <property type="term" value="F:RNA-directed DNA polymerase activity"/>
    <property type="evidence" value="ECO:0007669"/>
    <property type="project" value="UniProtKB-KW"/>
</dbReference>
<dbReference type="OrthoDB" id="78992at2759"/>
<keyword evidence="3" id="KW-1185">Reference proteome</keyword>
<evidence type="ECO:0000313" key="2">
    <source>
        <dbReference type="EMBL" id="OWZ24139.1"/>
    </source>
</evidence>
<sequence length="247" mass="27613">MQPGCTKKGAIKLGLMTRARGYKNPLAIARRLEWLHGGIKDHSSMAGSGRKANESGIHQKKQRRKNNTLCKSRCGAETLQMAIETLNVLPRACAGYQYKKMVLENPPTNTSELTSLPTMNWKRFAKDLYDERIEQLCILSDRDRMTNEAKALRQLFIGSASESEGALSTKTKKERFEVQSLDSPKSSPYYEILREHRDALLDEISAGLPEDKGIGHKAGKVQESKSTHRAPTFCVQTSPGGWRIVHA</sequence>
<evidence type="ECO:0000313" key="3">
    <source>
        <dbReference type="Proteomes" id="UP000198211"/>
    </source>
</evidence>
<organism evidence="2 3">
    <name type="scientific">Phytophthora megakarya</name>
    <dbReference type="NCBI Taxonomy" id="4795"/>
    <lineage>
        <taxon>Eukaryota</taxon>
        <taxon>Sar</taxon>
        <taxon>Stramenopiles</taxon>
        <taxon>Oomycota</taxon>
        <taxon>Peronosporomycetes</taxon>
        <taxon>Peronosporales</taxon>
        <taxon>Peronosporaceae</taxon>
        <taxon>Phytophthora</taxon>
    </lineage>
</organism>
<comment type="caution">
    <text evidence="2">The sequence shown here is derived from an EMBL/GenBank/DDBJ whole genome shotgun (WGS) entry which is preliminary data.</text>
</comment>
<reference evidence="3" key="1">
    <citation type="submission" date="2017-03" db="EMBL/GenBank/DDBJ databases">
        <title>Phytopthora megakarya and P. palmivora, two closely related causual agents of cacao black pod achieved similar genome size and gene model numbers by different mechanisms.</title>
        <authorList>
            <person name="Ali S."/>
            <person name="Shao J."/>
            <person name="Larry D.J."/>
            <person name="Kronmiller B."/>
            <person name="Shen D."/>
            <person name="Strem M.D."/>
            <person name="Melnick R.L."/>
            <person name="Guiltinan M.J."/>
            <person name="Tyler B.M."/>
            <person name="Meinhardt L.W."/>
            <person name="Bailey B.A."/>
        </authorList>
    </citation>
    <scope>NUCLEOTIDE SEQUENCE [LARGE SCALE GENOMIC DNA]</scope>
    <source>
        <strain evidence="3">zdho120</strain>
    </source>
</reference>
<dbReference type="EMBL" id="NBNE01000026">
    <property type="protein sequence ID" value="OWZ24139.1"/>
    <property type="molecule type" value="Genomic_DNA"/>
</dbReference>
<name>A0A225X4I2_9STRA</name>
<protein>
    <submittedName>
        <fullName evidence="2">Reverse transcriptase</fullName>
    </submittedName>
</protein>
<keyword evidence="2" id="KW-0808">Transferase</keyword>